<keyword evidence="1" id="KW-1133">Transmembrane helix</keyword>
<sequence length="157" mass="19007">MAKVTIVLSLVILIDIAYDICNRQIMDIYFYSIKDMNLKILGPIFWFLVATLNFYENNNQITLMMFFLGILYIINDSRRDIITNKGIYTKDGNFKWKDILVFEWEENLNIRKKENYYSLYFKTQDDKFTFKVKEEDKNKVDELLKEKLGDRDEYKQK</sequence>
<keyword evidence="4" id="KW-1185">Reference proteome</keyword>
<dbReference type="EMBL" id="QXXA01000005">
    <property type="protein sequence ID" value="NBI06220.1"/>
    <property type="molecule type" value="Genomic_DNA"/>
</dbReference>
<name>A0A845QVW6_9CLOT</name>
<feature type="transmembrane region" description="Helical" evidence="1">
    <location>
        <begin position="37"/>
        <end position="55"/>
    </location>
</feature>
<feature type="transmembrane region" description="Helical" evidence="1">
    <location>
        <begin position="61"/>
        <end position="77"/>
    </location>
</feature>
<organism evidence="3 4">
    <name type="scientific">Senegalia massiliensis</name>
    <dbReference type="NCBI Taxonomy" id="1720316"/>
    <lineage>
        <taxon>Bacteria</taxon>
        <taxon>Bacillati</taxon>
        <taxon>Bacillota</taxon>
        <taxon>Clostridia</taxon>
        <taxon>Eubacteriales</taxon>
        <taxon>Clostridiaceae</taxon>
        <taxon>Senegalia</taxon>
    </lineage>
</organism>
<dbReference type="InterPro" id="IPR043730">
    <property type="entry name" value="DUF5673"/>
</dbReference>
<dbReference type="Proteomes" id="UP000467132">
    <property type="component" value="Unassembled WGS sequence"/>
</dbReference>
<keyword evidence="1" id="KW-0812">Transmembrane</keyword>
<feature type="transmembrane region" description="Helical" evidence="1">
    <location>
        <begin position="6"/>
        <end position="25"/>
    </location>
</feature>
<comment type="caution">
    <text evidence="3">The sequence shown here is derived from an EMBL/GenBank/DDBJ whole genome shotgun (WGS) entry which is preliminary data.</text>
</comment>
<accession>A0A845QVW6</accession>
<feature type="domain" description="DUF5673" evidence="2">
    <location>
        <begin position="82"/>
        <end position="147"/>
    </location>
</feature>
<dbReference type="Pfam" id="PF18923">
    <property type="entry name" value="DUF5673"/>
    <property type="match status" value="1"/>
</dbReference>
<evidence type="ECO:0000256" key="1">
    <source>
        <dbReference type="SAM" id="Phobius"/>
    </source>
</evidence>
<dbReference type="RefSeq" id="WP_160196701.1">
    <property type="nucleotide sequence ID" value="NZ_QXXA01000005.1"/>
</dbReference>
<protein>
    <recommendedName>
        <fullName evidence="2">DUF5673 domain-containing protein</fullName>
    </recommendedName>
</protein>
<evidence type="ECO:0000313" key="4">
    <source>
        <dbReference type="Proteomes" id="UP000467132"/>
    </source>
</evidence>
<gene>
    <name evidence="3" type="ORF">D3Z33_05010</name>
</gene>
<evidence type="ECO:0000313" key="3">
    <source>
        <dbReference type="EMBL" id="NBI06220.1"/>
    </source>
</evidence>
<reference evidence="3 4" key="1">
    <citation type="submission" date="2018-08" db="EMBL/GenBank/DDBJ databases">
        <title>Murine metabolic-syndrome-specific gut microbial biobank.</title>
        <authorList>
            <person name="Liu C."/>
        </authorList>
    </citation>
    <scope>NUCLEOTIDE SEQUENCE [LARGE SCALE GENOMIC DNA]</scope>
    <source>
        <strain evidence="3 4">583</strain>
    </source>
</reference>
<dbReference type="AlphaFoldDB" id="A0A845QVW6"/>
<keyword evidence="1" id="KW-0472">Membrane</keyword>
<evidence type="ECO:0000259" key="2">
    <source>
        <dbReference type="Pfam" id="PF18923"/>
    </source>
</evidence>
<proteinExistence type="predicted"/>